<protein>
    <submittedName>
        <fullName evidence="1">7407_t:CDS:1</fullName>
    </submittedName>
</protein>
<organism evidence="1 2">
    <name type="scientific">Dentiscutata heterogama</name>
    <dbReference type="NCBI Taxonomy" id="1316150"/>
    <lineage>
        <taxon>Eukaryota</taxon>
        <taxon>Fungi</taxon>
        <taxon>Fungi incertae sedis</taxon>
        <taxon>Mucoromycota</taxon>
        <taxon>Glomeromycotina</taxon>
        <taxon>Glomeromycetes</taxon>
        <taxon>Diversisporales</taxon>
        <taxon>Gigasporaceae</taxon>
        <taxon>Dentiscutata</taxon>
    </lineage>
</organism>
<accession>A0ACA9KGQ4</accession>
<name>A0ACA9KGQ4_9GLOM</name>
<keyword evidence="2" id="KW-1185">Reference proteome</keyword>
<dbReference type="EMBL" id="CAJVPU010001140">
    <property type="protein sequence ID" value="CAG8472508.1"/>
    <property type="molecule type" value="Genomic_DNA"/>
</dbReference>
<comment type="caution">
    <text evidence="1">The sequence shown here is derived from an EMBL/GenBank/DDBJ whole genome shotgun (WGS) entry which is preliminary data.</text>
</comment>
<dbReference type="Proteomes" id="UP000789702">
    <property type="component" value="Unassembled WGS sequence"/>
</dbReference>
<gene>
    <name evidence="1" type="ORF">DHETER_LOCUS1778</name>
</gene>
<proteinExistence type="predicted"/>
<evidence type="ECO:0000313" key="1">
    <source>
        <dbReference type="EMBL" id="CAG8472508.1"/>
    </source>
</evidence>
<sequence length="58" mass="6789">MFSLTDITIALDGWQDVSRNSIYSFMALKEEYEHILDIIDLSANRHTAVFLQEKIEKK</sequence>
<reference evidence="1" key="1">
    <citation type="submission" date="2021-06" db="EMBL/GenBank/DDBJ databases">
        <authorList>
            <person name="Kallberg Y."/>
            <person name="Tangrot J."/>
            <person name="Rosling A."/>
        </authorList>
    </citation>
    <scope>NUCLEOTIDE SEQUENCE</scope>
    <source>
        <strain evidence="1">IL203A</strain>
    </source>
</reference>
<evidence type="ECO:0000313" key="2">
    <source>
        <dbReference type="Proteomes" id="UP000789702"/>
    </source>
</evidence>